<evidence type="ECO:0008006" key="4">
    <source>
        <dbReference type="Google" id="ProtNLM"/>
    </source>
</evidence>
<gene>
    <name evidence="2" type="ORF">DD559_10100</name>
</gene>
<name>A0A2U0SE17_9SPHN</name>
<evidence type="ECO:0000313" key="2">
    <source>
        <dbReference type="EMBL" id="PVX29628.1"/>
    </source>
</evidence>
<organism evidence="2 3">
    <name type="scientific">Sphingomonas pokkalii</name>
    <dbReference type="NCBI Taxonomy" id="2175090"/>
    <lineage>
        <taxon>Bacteria</taxon>
        <taxon>Pseudomonadati</taxon>
        <taxon>Pseudomonadota</taxon>
        <taxon>Alphaproteobacteria</taxon>
        <taxon>Sphingomonadales</taxon>
        <taxon>Sphingomonadaceae</taxon>
        <taxon>Sphingomonas</taxon>
    </lineage>
</organism>
<accession>A0A2U0SE17</accession>
<reference evidence="2 3" key="1">
    <citation type="submission" date="2018-05" db="EMBL/GenBank/DDBJ databases">
        <title>Description of Sphingomonas pokkalii sp nov, isolated from the rhizosphere of saline tolerant pokkali rice and its draft genome analysis.</title>
        <authorList>
            <person name="Menon R."/>
            <person name="Kumari S."/>
            <person name="Rameshkumar N."/>
        </authorList>
    </citation>
    <scope>NUCLEOTIDE SEQUENCE [LARGE SCALE GENOMIC DNA]</scope>
    <source>
        <strain evidence="2 3">L3B27</strain>
    </source>
</reference>
<comment type="caution">
    <text evidence="2">The sequence shown here is derived from an EMBL/GenBank/DDBJ whole genome shotgun (WGS) entry which is preliminary data.</text>
</comment>
<keyword evidence="1" id="KW-0472">Membrane</keyword>
<keyword evidence="3" id="KW-1185">Reference proteome</keyword>
<dbReference type="AlphaFoldDB" id="A0A2U0SE17"/>
<evidence type="ECO:0000313" key="3">
    <source>
        <dbReference type="Proteomes" id="UP000245890"/>
    </source>
</evidence>
<keyword evidence="1" id="KW-0812">Transmembrane</keyword>
<evidence type="ECO:0000256" key="1">
    <source>
        <dbReference type="SAM" id="Phobius"/>
    </source>
</evidence>
<protein>
    <recommendedName>
        <fullName evidence="4">PH domain-containing protein</fullName>
    </recommendedName>
</protein>
<proteinExistence type="predicted"/>
<keyword evidence="1" id="KW-1133">Transmembrane helix</keyword>
<feature type="transmembrane region" description="Helical" evidence="1">
    <location>
        <begin position="101"/>
        <end position="121"/>
    </location>
</feature>
<dbReference type="EMBL" id="QENQ01000001">
    <property type="protein sequence ID" value="PVX29628.1"/>
    <property type="molecule type" value="Genomic_DNA"/>
</dbReference>
<sequence>MLVHLSWALAAAFRQWRAASQARWIAAASELLPPALVRLAAAELRLLHLALFRWGAPPDVPPGCQGFAYHRHLTPMAVTLLALQTIEVAVHHLLLAHWSAFAAYILFVLSDIGLVYLIGLIKSFRLRPVLLTPEGVRIRTGIAIDRFVPYADIAAVEAAFDSTLVKDRGTLNAGLLAWPNLVLLLHDPLPGRRRRTAIAFRLDDPEPFVRALRWRLESRPS</sequence>
<dbReference type="Proteomes" id="UP000245890">
    <property type="component" value="Unassembled WGS sequence"/>
</dbReference>